<comment type="caution">
    <text evidence="3">The sequence shown here is derived from an EMBL/GenBank/DDBJ whole genome shotgun (WGS) entry which is preliminary data.</text>
</comment>
<evidence type="ECO:0000313" key="3">
    <source>
        <dbReference type="EMBL" id="PHE91990.1"/>
    </source>
</evidence>
<reference evidence="3 4" key="1">
    <citation type="submission" date="2017-09" db="EMBL/GenBank/DDBJ databases">
        <title>Large-scale bioinformatics analysis of Bacillus genomes uncovers conserved roles of natural products in bacterial physiology.</title>
        <authorList>
            <consortium name="Agbiome Team Llc"/>
            <person name="Bleich R.M."/>
            <person name="Grubbs K.J."/>
            <person name="Santa Maria K.C."/>
            <person name="Allen S.E."/>
            <person name="Farag S."/>
            <person name="Shank E.A."/>
            <person name="Bowers A."/>
        </authorList>
    </citation>
    <scope>NUCLEOTIDE SEQUENCE [LARGE SCALE GENOMIC DNA]</scope>
    <source>
        <strain evidence="3 4">AFS037265</strain>
    </source>
</reference>
<feature type="domain" description="Helix-turn-helix" evidence="2">
    <location>
        <begin position="2"/>
        <end position="58"/>
    </location>
</feature>
<dbReference type="Pfam" id="PF12728">
    <property type="entry name" value="HTH_17"/>
    <property type="match status" value="1"/>
</dbReference>
<dbReference type="AlphaFoldDB" id="A0ABD6T4F1"/>
<evidence type="ECO:0000313" key="4">
    <source>
        <dbReference type="Proteomes" id="UP000221918"/>
    </source>
</evidence>
<feature type="coiled-coil region" evidence="1">
    <location>
        <begin position="91"/>
        <end position="122"/>
    </location>
</feature>
<name>A0ABD6T4F1_9BACI</name>
<keyword evidence="1" id="KW-0175">Coiled coil</keyword>
<organism evidence="3 4">
    <name type="scientific">Bacillus pseudomycoides</name>
    <dbReference type="NCBI Taxonomy" id="64104"/>
    <lineage>
        <taxon>Bacteria</taxon>
        <taxon>Bacillati</taxon>
        <taxon>Bacillota</taxon>
        <taxon>Bacilli</taxon>
        <taxon>Bacillales</taxon>
        <taxon>Bacillaceae</taxon>
        <taxon>Bacillus</taxon>
        <taxon>Bacillus cereus group</taxon>
    </lineage>
</organism>
<sequence>MYLTVKEAFEKLKEEGITTHIESVRRWIRSGELKATKLCNSNKKGYRIKQEDLQHFINLKNPQELIEHEQEERLKFEFPPAKRFQSTKEEVIAVQKQLEALMKTLEDSRKKLDELKSMQEEK</sequence>
<protein>
    <recommendedName>
        <fullName evidence="2">Helix-turn-helix domain-containing protein</fullName>
    </recommendedName>
</protein>
<evidence type="ECO:0000259" key="2">
    <source>
        <dbReference type="Pfam" id="PF12728"/>
    </source>
</evidence>
<dbReference type="Proteomes" id="UP000221918">
    <property type="component" value="Unassembled WGS sequence"/>
</dbReference>
<gene>
    <name evidence="3" type="ORF">COF81_20700</name>
</gene>
<dbReference type="InterPro" id="IPR041657">
    <property type="entry name" value="HTH_17"/>
</dbReference>
<accession>A0ABD6T4F1</accession>
<dbReference type="RefSeq" id="WP_098803251.1">
    <property type="nucleotide sequence ID" value="NZ_NUTL01000091.1"/>
</dbReference>
<proteinExistence type="predicted"/>
<dbReference type="EMBL" id="NUTL01000091">
    <property type="protein sequence ID" value="PHE91990.1"/>
    <property type="molecule type" value="Genomic_DNA"/>
</dbReference>
<evidence type="ECO:0000256" key="1">
    <source>
        <dbReference type="SAM" id="Coils"/>
    </source>
</evidence>